<dbReference type="Gene3D" id="3.30.1640.10">
    <property type="entry name" value="mini-chromosome maintenance (MCM) complex, chain A, domain 1"/>
    <property type="match status" value="1"/>
</dbReference>
<dbReference type="HOGENOM" id="CLU_000995_7_2_1"/>
<evidence type="ECO:0000256" key="5">
    <source>
        <dbReference type="ARBA" id="ARBA00022801"/>
    </source>
</evidence>
<dbReference type="SUPFAM" id="SSF50249">
    <property type="entry name" value="Nucleic acid-binding proteins"/>
    <property type="match status" value="1"/>
</dbReference>
<dbReference type="InterPro" id="IPR008050">
    <property type="entry name" value="MCM7"/>
</dbReference>
<dbReference type="InterPro" id="IPR018525">
    <property type="entry name" value="MCM_CS"/>
</dbReference>
<dbReference type="EC" id="3.6.4.12" evidence="12"/>
<dbReference type="Pfam" id="PF17855">
    <property type="entry name" value="MCM_lid"/>
    <property type="match status" value="1"/>
</dbReference>
<dbReference type="InterPro" id="IPR001208">
    <property type="entry name" value="MCM_dom"/>
</dbReference>
<dbReference type="GO" id="GO:0016787">
    <property type="term" value="F:hydrolase activity"/>
    <property type="evidence" value="ECO:0007669"/>
    <property type="project" value="UniProtKB-KW"/>
</dbReference>
<dbReference type="GO" id="GO:0003697">
    <property type="term" value="F:single-stranded DNA binding"/>
    <property type="evidence" value="ECO:0007669"/>
    <property type="project" value="TreeGrafter"/>
</dbReference>
<dbReference type="GO" id="GO:0006271">
    <property type="term" value="P:DNA strand elongation involved in DNA replication"/>
    <property type="evidence" value="ECO:0007669"/>
    <property type="project" value="TreeGrafter"/>
</dbReference>
<dbReference type="eggNOG" id="KOG0482">
    <property type="taxonomic scope" value="Eukaryota"/>
</dbReference>
<dbReference type="GeneID" id="17304046"/>
<keyword evidence="3 12" id="KW-0235">DNA replication</keyword>
<evidence type="ECO:0000256" key="12">
    <source>
        <dbReference type="RuleBase" id="RU365012"/>
    </source>
</evidence>
<organism evidence="14">
    <name type="scientific">Guillardia theta (strain CCMP2712)</name>
    <name type="common">Cryptophyte</name>
    <dbReference type="NCBI Taxonomy" id="905079"/>
    <lineage>
        <taxon>Eukaryota</taxon>
        <taxon>Cryptophyceae</taxon>
        <taxon>Pyrenomonadales</taxon>
        <taxon>Geminigeraceae</taxon>
        <taxon>Guillardia</taxon>
    </lineage>
</organism>
<evidence type="ECO:0000313" key="16">
    <source>
        <dbReference type="Proteomes" id="UP000011087"/>
    </source>
</evidence>
<proteinExistence type="inferred from homology"/>
<evidence type="ECO:0000313" key="15">
    <source>
        <dbReference type="EnsemblProtists" id="EKX47330"/>
    </source>
</evidence>
<keyword evidence="6 12" id="KW-0347">Helicase</keyword>
<dbReference type="PANTHER" id="PTHR11630">
    <property type="entry name" value="DNA REPLICATION LICENSING FACTOR MCM FAMILY MEMBER"/>
    <property type="match status" value="1"/>
</dbReference>
<keyword evidence="9 12" id="KW-0539">Nucleus</keyword>
<dbReference type="Gene3D" id="2.20.28.10">
    <property type="match status" value="1"/>
</dbReference>
<keyword evidence="10 12" id="KW-0131">Cell cycle</keyword>
<dbReference type="FunFam" id="2.20.28.10:FF:000004">
    <property type="entry name" value="DNA replication licensing factor MCM7"/>
    <property type="match status" value="1"/>
</dbReference>
<evidence type="ECO:0000256" key="3">
    <source>
        <dbReference type="ARBA" id="ARBA00022705"/>
    </source>
</evidence>
<reference evidence="15" key="3">
    <citation type="submission" date="2015-06" db="UniProtKB">
        <authorList>
            <consortium name="EnsemblProtists"/>
        </authorList>
    </citation>
    <scope>IDENTIFICATION</scope>
</reference>
<reference evidence="16" key="2">
    <citation type="submission" date="2012-11" db="EMBL/GenBank/DDBJ databases">
        <authorList>
            <person name="Kuo A."/>
            <person name="Curtis B.A."/>
            <person name="Tanifuji G."/>
            <person name="Burki F."/>
            <person name="Gruber A."/>
            <person name="Irimia M."/>
            <person name="Maruyama S."/>
            <person name="Arias M.C."/>
            <person name="Ball S.G."/>
            <person name="Gile G.H."/>
            <person name="Hirakawa Y."/>
            <person name="Hopkins J.F."/>
            <person name="Rensing S.A."/>
            <person name="Schmutz J."/>
            <person name="Symeonidi A."/>
            <person name="Elias M."/>
            <person name="Eveleigh R.J."/>
            <person name="Herman E.K."/>
            <person name="Klute M.J."/>
            <person name="Nakayama T."/>
            <person name="Obornik M."/>
            <person name="Reyes-Prieto A."/>
            <person name="Armbrust E.V."/>
            <person name="Aves S.J."/>
            <person name="Beiko R.G."/>
            <person name="Coutinho P."/>
            <person name="Dacks J.B."/>
            <person name="Durnford D.G."/>
            <person name="Fast N.M."/>
            <person name="Green B.R."/>
            <person name="Grisdale C."/>
            <person name="Hempe F."/>
            <person name="Henrissat B."/>
            <person name="Hoppner M.P."/>
            <person name="Ishida K.-I."/>
            <person name="Kim E."/>
            <person name="Koreny L."/>
            <person name="Kroth P.G."/>
            <person name="Liu Y."/>
            <person name="Malik S.-B."/>
            <person name="Maier U.G."/>
            <person name="McRose D."/>
            <person name="Mock T."/>
            <person name="Neilson J.A."/>
            <person name="Onodera N.T."/>
            <person name="Poole A.M."/>
            <person name="Pritham E.J."/>
            <person name="Richards T.A."/>
            <person name="Rocap G."/>
            <person name="Roy S.W."/>
            <person name="Sarai C."/>
            <person name="Schaack S."/>
            <person name="Shirato S."/>
            <person name="Slamovits C.H."/>
            <person name="Spencer D.F."/>
            <person name="Suzuki S."/>
            <person name="Worden A.Z."/>
            <person name="Zauner S."/>
            <person name="Barry K."/>
            <person name="Bell C."/>
            <person name="Bharti A.K."/>
            <person name="Crow J.A."/>
            <person name="Grimwood J."/>
            <person name="Kramer R."/>
            <person name="Lindquist E."/>
            <person name="Lucas S."/>
            <person name="Salamov A."/>
            <person name="McFadden G.I."/>
            <person name="Lane C.E."/>
            <person name="Keeling P.J."/>
            <person name="Gray M.W."/>
            <person name="Grigoriev I.V."/>
            <person name="Archibald J.M."/>
        </authorList>
    </citation>
    <scope>NUCLEOTIDE SEQUENCE</scope>
    <source>
        <strain evidence="16">CCMP2712</strain>
    </source>
</reference>
<dbReference type="InterPro" id="IPR041562">
    <property type="entry name" value="MCM_lid"/>
</dbReference>
<dbReference type="Gene3D" id="2.40.50.140">
    <property type="entry name" value="Nucleic acid-binding proteins"/>
    <property type="match status" value="1"/>
</dbReference>
<evidence type="ECO:0000256" key="4">
    <source>
        <dbReference type="ARBA" id="ARBA00022741"/>
    </source>
</evidence>
<dbReference type="STRING" id="905079.L1JGX3"/>
<dbReference type="GO" id="GO:0042555">
    <property type="term" value="C:MCM complex"/>
    <property type="evidence" value="ECO:0007669"/>
    <property type="project" value="InterPro"/>
</dbReference>
<dbReference type="OrthoDB" id="3207464at2759"/>
<comment type="similarity">
    <text evidence="11">Belongs to the MCM family.</text>
</comment>
<keyword evidence="5 12" id="KW-0378">Hydrolase</keyword>
<dbReference type="Pfam" id="PF24901">
    <property type="entry name" value="WHD_MCM7"/>
    <property type="match status" value="1"/>
</dbReference>
<dbReference type="PANTHER" id="PTHR11630:SF26">
    <property type="entry name" value="DNA REPLICATION LICENSING FACTOR MCM7"/>
    <property type="match status" value="1"/>
</dbReference>
<dbReference type="OMA" id="AQHVTYV"/>
<reference evidence="14 16" key="1">
    <citation type="journal article" date="2012" name="Nature">
        <title>Algal genomes reveal evolutionary mosaicism and the fate of nucleomorphs.</title>
        <authorList>
            <consortium name="DOE Joint Genome Institute"/>
            <person name="Curtis B.A."/>
            <person name="Tanifuji G."/>
            <person name="Burki F."/>
            <person name="Gruber A."/>
            <person name="Irimia M."/>
            <person name="Maruyama S."/>
            <person name="Arias M.C."/>
            <person name="Ball S.G."/>
            <person name="Gile G.H."/>
            <person name="Hirakawa Y."/>
            <person name="Hopkins J.F."/>
            <person name="Kuo A."/>
            <person name="Rensing S.A."/>
            <person name="Schmutz J."/>
            <person name="Symeonidi A."/>
            <person name="Elias M."/>
            <person name="Eveleigh R.J."/>
            <person name="Herman E.K."/>
            <person name="Klute M.J."/>
            <person name="Nakayama T."/>
            <person name="Obornik M."/>
            <person name="Reyes-Prieto A."/>
            <person name="Armbrust E.V."/>
            <person name="Aves S.J."/>
            <person name="Beiko R.G."/>
            <person name="Coutinho P."/>
            <person name="Dacks J.B."/>
            <person name="Durnford D.G."/>
            <person name="Fast N.M."/>
            <person name="Green B.R."/>
            <person name="Grisdale C.J."/>
            <person name="Hempel F."/>
            <person name="Henrissat B."/>
            <person name="Hoppner M.P."/>
            <person name="Ishida K."/>
            <person name="Kim E."/>
            <person name="Koreny L."/>
            <person name="Kroth P.G."/>
            <person name="Liu Y."/>
            <person name="Malik S.B."/>
            <person name="Maier U.G."/>
            <person name="McRose D."/>
            <person name="Mock T."/>
            <person name="Neilson J.A."/>
            <person name="Onodera N.T."/>
            <person name="Poole A.M."/>
            <person name="Pritham E.J."/>
            <person name="Richards T.A."/>
            <person name="Rocap G."/>
            <person name="Roy S.W."/>
            <person name="Sarai C."/>
            <person name="Schaack S."/>
            <person name="Shirato S."/>
            <person name="Slamovits C.H."/>
            <person name="Spencer D.F."/>
            <person name="Suzuki S."/>
            <person name="Worden A.Z."/>
            <person name="Zauner S."/>
            <person name="Barry K."/>
            <person name="Bell C."/>
            <person name="Bharti A.K."/>
            <person name="Crow J.A."/>
            <person name="Grimwood J."/>
            <person name="Kramer R."/>
            <person name="Lindquist E."/>
            <person name="Lucas S."/>
            <person name="Salamov A."/>
            <person name="McFadden G.I."/>
            <person name="Lane C.E."/>
            <person name="Keeling P.J."/>
            <person name="Gray M.W."/>
            <person name="Grigoriev I.V."/>
            <person name="Archibald J.M."/>
        </authorList>
    </citation>
    <scope>NUCLEOTIDE SEQUENCE</scope>
    <source>
        <strain evidence="14 16">CCMP2712</strain>
    </source>
</reference>
<dbReference type="SMART" id="SM00350">
    <property type="entry name" value="MCM"/>
    <property type="match status" value="1"/>
</dbReference>
<dbReference type="PROSITE" id="PS50051">
    <property type="entry name" value="MCM_2"/>
    <property type="match status" value="1"/>
</dbReference>
<evidence type="ECO:0000256" key="6">
    <source>
        <dbReference type="ARBA" id="ARBA00022806"/>
    </source>
</evidence>
<dbReference type="InterPro" id="IPR027417">
    <property type="entry name" value="P-loop_NTPase"/>
</dbReference>
<dbReference type="GO" id="GO:0005524">
    <property type="term" value="F:ATP binding"/>
    <property type="evidence" value="ECO:0007669"/>
    <property type="project" value="UniProtKB-KW"/>
</dbReference>
<dbReference type="AlphaFoldDB" id="L1JGX3"/>
<evidence type="ECO:0000256" key="1">
    <source>
        <dbReference type="ARBA" id="ARBA00004123"/>
    </source>
</evidence>
<dbReference type="Proteomes" id="UP000011087">
    <property type="component" value="Unassembled WGS sequence"/>
</dbReference>
<comment type="function">
    <text evidence="12">Acts as component of the MCM2-7 complex (MCM complex) which is the replicative helicase essential for 'once per cell cycle' DNA replication initiation and elongation in eukaryotic cells. The active ATPase sites in the MCM2-7 ring are formed through the interaction surfaces of two neighboring subunits such that a critical structure of a conserved arginine finger motif is provided in trans relative to the ATP-binding site of the Walker A box of the adjacent subunit. The six ATPase active sites, however, are likely to contribute differentially to the complex helicase activity.</text>
</comment>
<keyword evidence="8 11" id="KW-0238">DNA-binding</keyword>
<evidence type="ECO:0000313" key="14">
    <source>
        <dbReference type="EMBL" id="EKX47330.1"/>
    </source>
</evidence>
<evidence type="ECO:0000256" key="2">
    <source>
        <dbReference type="ARBA" id="ARBA00004229"/>
    </source>
</evidence>
<gene>
    <name evidence="12 14" type="primary">MCM7</name>
    <name evidence="14" type="ORF">GUITHDRAFT_162696</name>
</gene>
<keyword evidence="16" id="KW-1185">Reference proteome</keyword>
<dbReference type="GO" id="GO:0017116">
    <property type="term" value="F:single-stranded DNA helicase activity"/>
    <property type="evidence" value="ECO:0007669"/>
    <property type="project" value="TreeGrafter"/>
</dbReference>
<dbReference type="SMART" id="SM00382">
    <property type="entry name" value="AAA"/>
    <property type="match status" value="1"/>
</dbReference>
<comment type="catalytic activity">
    <reaction evidence="12">
        <text>ATP + H2O = ADP + phosphate + H(+)</text>
        <dbReference type="Rhea" id="RHEA:13065"/>
        <dbReference type="ChEBI" id="CHEBI:15377"/>
        <dbReference type="ChEBI" id="CHEBI:15378"/>
        <dbReference type="ChEBI" id="CHEBI:30616"/>
        <dbReference type="ChEBI" id="CHEBI:43474"/>
        <dbReference type="ChEBI" id="CHEBI:456216"/>
        <dbReference type="EC" id="3.6.4.12"/>
    </reaction>
</comment>
<dbReference type="InterPro" id="IPR012340">
    <property type="entry name" value="NA-bd_OB-fold"/>
</dbReference>
<dbReference type="GO" id="GO:0000727">
    <property type="term" value="P:double-strand break repair via break-induced replication"/>
    <property type="evidence" value="ECO:0007669"/>
    <property type="project" value="TreeGrafter"/>
</dbReference>
<dbReference type="GO" id="GO:0006270">
    <property type="term" value="P:DNA replication initiation"/>
    <property type="evidence" value="ECO:0007669"/>
    <property type="project" value="InterPro"/>
</dbReference>
<evidence type="ECO:0000256" key="11">
    <source>
        <dbReference type="RuleBase" id="RU004070"/>
    </source>
</evidence>
<dbReference type="InterPro" id="IPR031327">
    <property type="entry name" value="MCM"/>
</dbReference>
<evidence type="ECO:0000259" key="13">
    <source>
        <dbReference type="PROSITE" id="PS50051"/>
    </source>
</evidence>
<dbReference type="InterPro" id="IPR003593">
    <property type="entry name" value="AAA+_ATPase"/>
</dbReference>
<dbReference type="InterPro" id="IPR027925">
    <property type="entry name" value="MCM_N"/>
</dbReference>
<dbReference type="SUPFAM" id="SSF52540">
    <property type="entry name" value="P-loop containing nucleoside triphosphate hydrolases"/>
    <property type="match status" value="1"/>
</dbReference>
<accession>L1JGX3</accession>
<dbReference type="Gene3D" id="3.40.50.300">
    <property type="entry name" value="P-loop containing nucleotide triphosphate hydrolases"/>
    <property type="match status" value="2"/>
</dbReference>
<keyword evidence="7 11" id="KW-0067">ATP-binding</keyword>
<dbReference type="RefSeq" id="XP_005834310.1">
    <property type="nucleotide sequence ID" value="XM_005834253.1"/>
</dbReference>
<dbReference type="PRINTS" id="PR01657">
    <property type="entry name" value="MCMFAMILY"/>
</dbReference>
<dbReference type="InterPro" id="IPR033762">
    <property type="entry name" value="MCM_OB"/>
</dbReference>
<dbReference type="EnsemblProtists" id="EKX47330">
    <property type="protein sequence ID" value="EKX47330"/>
    <property type="gene ID" value="GUITHDRAFT_162696"/>
</dbReference>
<dbReference type="GO" id="GO:0009507">
    <property type="term" value="C:chloroplast"/>
    <property type="evidence" value="ECO:0007669"/>
    <property type="project" value="UniProtKB-SubCell"/>
</dbReference>
<evidence type="ECO:0000256" key="9">
    <source>
        <dbReference type="ARBA" id="ARBA00023242"/>
    </source>
</evidence>
<name>L1JGX3_GUITC</name>
<dbReference type="EMBL" id="JH992990">
    <property type="protein sequence ID" value="EKX47330.1"/>
    <property type="molecule type" value="Genomic_DNA"/>
</dbReference>
<dbReference type="PaxDb" id="55529-EKX47330"/>
<dbReference type="PRINTS" id="PR01663">
    <property type="entry name" value="MCMPROTEIN7"/>
</dbReference>
<evidence type="ECO:0000256" key="7">
    <source>
        <dbReference type="ARBA" id="ARBA00022840"/>
    </source>
</evidence>
<dbReference type="PROSITE" id="PS00847">
    <property type="entry name" value="MCM_1"/>
    <property type="match status" value="1"/>
</dbReference>
<sequence length="683" mass="76930">MWKDLRAPAVKLKKFIEEFEQNGELKYMQQLQKVANRSRRVVEISLDDLEDMDEDLSSSLRMNTRRYLSLLGQAIDQCMPEPDGQRMQVRNGQEEAQRAQETEIPLELKRRYEIRLLPGSKDKFMSLRTVKANHIGQLVSIRAMVARCSDVKPLAKVVTYTCEECGWEAYQEVTGRSFYPLDKCKSPQCQQFNSNSKLLMQTRGSKFVKFQEIKIQELPDQVPTGHIPRMMTVHLTGESTRSCSPGDEVQISGIFLPIPYTGYRAIKAGLTADTFLEATSVSRIKQRYQDYEFTQEMQDQILLHSQESGTYTKLANSIAPEIFGHEDVKKTLLLQLVSGCHRNLADGLQIRGDVHVCLMGDPGVAKSQLLKHVAKLTPRGVYTTGKGSSGVGLTASVTKDAFTGELMLEGGALVIADQGICCIDEFDKMEETDRTSVLAAANPAYGRYNPRRSPSENINLPPALLSRFDILFLLMDKINADTDFNLARHVCHVHRFAAAPQVDLDEVFDSQFLRAYIAQARSVDPYIPAELSEYITGAYVSMRTDEEQSDSRRYFFTTARTLLSILRLSQGLARLRFSKEVEQADIDEAIRLMYESKKSLYEEVEGGHRAYDPISTIFDMAKNLALAAGEGNSIRVADLESRAVMKGFTRSQLLDCIKSYEELNVWQTEANGSLIRFVDVGDA</sequence>
<keyword evidence="4 11" id="KW-0547">Nucleotide-binding</keyword>
<dbReference type="GO" id="GO:0005634">
    <property type="term" value="C:nucleus"/>
    <property type="evidence" value="ECO:0007669"/>
    <property type="project" value="UniProtKB-SubCell"/>
</dbReference>
<dbReference type="Pfam" id="PF14551">
    <property type="entry name" value="MCM_N"/>
    <property type="match status" value="1"/>
</dbReference>
<feature type="domain" description="MCM C-terminal AAA(+) ATPase" evidence="13">
    <location>
        <begin position="310"/>
        <end position="490"/>
    </location>
</feature>
<dbReference type="Pfam" id="PF17207">
    <property type="entry name" value="MCM_OB"/>
    <property type="match status" value="1"/>
</dbReference>
<evidence type="ECO:0000256" key="8">
    <source>
        <dbReference type="ARBA" id="ARBA00023125"/>
    </source>
</evidence>
<evidence type="ECO:0000256" key="10">
    <source>
        <dbReference type="ARBA" id="ARBA00023306"/>
    </source>
</evidence>
<protein>
    <recommendedName>
        <fullName evidence="12">DNA replication licensing factor MCM7</fullName>
        <ecNumber evidence="12">3.6.4.12</ecNumber>
    </recommendedName>
</protein>
<comment type="subcellular location">
    <subcellularLocation>
        <location evidence="1 12">Nucleus</location>
    </subcellularLocation>
    <subcellularLocation>
        <location evidence="2">Plastid</location>
        <location evidence="2">Chloroplast</location>
    </subcellularLocation>
</comment>
<dbReference type="KEGG" id="gtt:GUITHDRAFT_162696"/>
<dbReference type="Pfam" id="PF00493">
    <property type="entry name" value="MCM"/>
    <property type="match status" value="1"/>
</dbReference>